<reference evidence="12" key="2">
    <citation type="submission" date="2018-12" db="UniProtKB">
        <authorList>
            <consortium name="WormBaseParasite"/>
        </authorList>
    </citation>
    <scope>IDENTIFICATION</scope>
    <source>
        <strain evidence="12">Puerto Rican</strain>
    </source>
</reference>
<evidence type="ECO:0000259" key="10">
    <source>
        <dbReference type="Pfam" id="PF05649"/>
    </source>
</evidence>
<dbReference type="Pfam" id="PF05649">
    <property type="entry name" value="Peptidase_M13_N"/>
    <property type="match status" value="1"/>
</dbReference>
<dbReference type="InterPro" id="IPR008753">
    <property type="entry name" value="Peptidase_M13_N"/>
</dbReference>
<dbReference type="AlphaFoldDB" id="A0A3Q0KT66"/>
<dbReference type="InterPro" id="IPR024079">
    <property type="entry name" value="MetalloPept_cat_dom_sf"/>
</dbReference>
<dbReference type="PANTHER" id="PTHR11733">
    <property type="entry name" value="ZINC METALLOPROTEASE FAMILY M13 NEPRILYSIN-RELATED"/>
    <property type="match status" value="1"/>
</dbReference>
<dbReference type="GO" id="GO:0005886">
    <property type="term" value="C:plasma membrane"/>
    <property type="evidence" value="ECO:0007669"/>
    <property type="project" value="TreeGrafter"/>
</dbReference>
<keyword evidence="3" id="KW-0645">Protease</keyword>
<dbReference type="PROSITE" id="PS51885">
    <property type="entry name" value="NEPRILYSIN"/>
    <property type="match status" value="1"/>
</dbReference>
<dbReference type="GO" id="GO:0004222">
    <property type="term" value="F:metalloendopeptidase activity"/>
    <property type="evidence" value="ECO:0007669"/>
    <property type="project" value="InterPro"/>
</dbReference>
<protein>
    <submittedName>
        <fullName evidence="12">Family M13 unassigned peptidase (M13 family)</fullName>
    </submittedName>
</protein>
<evidence type="ECO:0000256" key="6">
    <source>
        <dbReference type="ARBA" id="ARBA00022833"/>
    </source>
</evidence>
<evidence type="ECO:0000256" key="4">
    <source>
        <dbReference type="ARBA" id="ARBA00022723"/>
    </source>
</evidence>
<dbReference type="Proteomes" id="UP000008854">
    <property type="component" value="Unassembled WGS sequence"/>
</dbReference>
<name>A0A3Q0KT66_SCHMA</name>
<keyword evidence="8" id="KW-1133">Transmembrane helix</keyword>
<dbReference type="InParanoid" id="A0A3Q0KT66"/>
<dbReference type="PROSITE" id="PS51257">
    <property type="entry name" value="PROKAR_LIPOPROTEIN"/>
    <property type="match status" value="1"/>
</dbReference>
<dbReference type="Pfam" id="PF01431">
    <property type="entry name" value="Peptidase_M13"/>
    <property type="match status" value="1"/>
</dbReference>
<dbReference type="Gene3D" id="3.40.390.10">
    <property type="entry name" value="Collagenase (Catalytic Domain)"/>
    <property type="match status" value="1"/>
</dbReference>
<evidence type="ECO:0000313" key="12">
    <source>
        <dbReference type="WBParaSite" id="Smp_173160.1"/>
    </source>
</evidence>
<sequence>MRLSETSRRQKILLLLLVIGVACTAIVGIALLVHFSKRNSHEQGSSLLTHGPSSRVENQTETGKLCIDESCPSNNSDNSINIICDNFEKYSCDKLSQNDLYNRSFNADDIIMEMLQSTGYEDVPSVKVAQTFYNTCTIASSMGRPLIKKKIGELIKLLFNGWLMSSNDAEQIDVKQNVLSSEKFNVTALLSPSLFQIGETALFSLKLVKDITQNGVQFIEIHSGSLDAFDKEKLNVSSQEDSEVKELIFKYLENVGALQTNENMMDGVFELYSELKNAQKTIVDSGPSRITHDLLTTNCPIIDWDVLFRNVFENESYNQLEFTIQSEEAWLSTCDILRSKVTIDEGRKNIHNMVVIDFLYKMRNYLQQYFEDFYPTNNDKKPPTCFGETKENFWWTINKEHKYSSISKTTKDEVNQMFNEMKHKLTELLSQRSWSSEDDKQKAILTVSNISVLMIDSAFLDQVIKERDIILENELSENNYFINAYYSQKARTKTSLFGISRTQSFDHLQLIYPVIAVQSRKIVILSGILHSPFWSESHSMSEKYGIFGWLLGSQIISAVLNGEELQSQTEYPPQCQPTASTPFGSQLCCLSEQINSEIPQNEIVEQLSAGISGLMLSFEAYKKRLTGNLDSLNEKKMFFSAFAKIVCSGLSLYTIQSGSRKHIEAYGFIVNDVLKHSQGFSEAYQCKIGSIMNPVRKCIL</sequence>
<comment type="similarity">
    <text evidence="2">Belongs to the peptidase M13 family.</text>
</comment>
<evidence type="ECO:0000313" key="11">
    <source>
        <dbReference type="Proteomes" id="UP000008854"/>
    </source>
</evidence>
<evidence type="ECO:0000256" key="3">
    <source>
        <dbReference type="ARBA" id="ARBA00022670"/>
    </source>
</evidence>
<keyword evidence="4" id="KW-0479">Metal-binding</keyword>
<dbReference type="InterPro" id="IPR018497">
    <property type="entry name" value="Peptidase_M13_C"/>
</dbReference>
<evidence type="ECO:0000256" key="2">
    <source>
        <dbReference type="ARBA" id="ARBA00007357"/>
    </source>
</evidence>
<dbReference type="InterPro" id="IPR000718">
    <property type="entry name" value="Peptidase_M13"/>
</dbReference>
<feature type="domain" description="Peptidase M13 N-terminal" evidence="10">
    <location>
        <begin position="84"/>
        <end position="452"/>
    </location>
</feature>
<keyword evidence="7" id="KW-0482">Metalloprotease</keyword>
<evidence type="ECO:0000259" key="9">
    <source>
        <dbReference type="Pfam" id="PF01431"/>
    </source>
</evidence>
<keyword evidence="5" id="KW-0378">Hydrolase</keyword>
<reference evidence="11" key="1">
    <citation type="journal article" date="2012" name="PLoS Negl. Trop. Dis.">
        <title>A systematically improved high quality genome and transcriptome of the human blood fluke Schistosoma mansoni.</title>
        <authorList>
            <person name="Protasio A.V."/>
            <person name="Tsai I.J."/>
            <person name="Babbage A."/>
            <person name="Nichol S."/>
            <person name="Hunt M."/>
            <person name="Aslett M.A."/>
            <person name="De Silva N."/>
            <person name="Velarde G.S."/>
            <person name="Anderson T.J."/>
            <person name="Clark R.C."/>
            <person name="Davidson C."/>
            <person name="Dillon G.P."/>
            <person name="Holroyd N.E."/>
            <person name="LoVerde P.T."/>
            <person name="Lloyd C."/>
            <person name="McQuillan J."/>
            <person name="Oliveira G."/>
            <person name="Otto T.D."/>
            <person name="Parker-Manuel S.J."/>
            <person name="Quail M.A."/>
            <person name="Wilson R.A."/>
            <person name="Zerlotini A."/>
            <person name="Dunne D.W."/>
            <person name="Berriman M."/>
        </authorList>
    </citation>
    <scope>NUCLEOTIDE SEQUENCE [LARGE SCALE GENOMIC DNA]</scope>
    <source>
        <strain evidence="11">Puerto Rican</strain>
    </source>
</reference>
<accession>A0A3Q0KT66</accession>
<keyword evidence="8" id="KW-0472">Membrane</keyword>
<dbReference type="WBParaSite" id="Smp_173160.1">
    <property type="protein sequence ID" value="Smp_173160.1"/>
    <property type="gene ID" value="Smp_173160"/>
</dbReference>
<dbReference type="InterPro" id="IPR042089">
    <property type="entry name" value="Peptidase_M13_dom_2"/>
</dbReference>
<keyword evidence="8" id="KW-0812">Transmembrane</keyword>
<dbReference type="SUPFAM" id="SSF55486">
    <property type="entry name" value="Metalloproteases ('zincins'), catalytic domain"/>
    <property type="match status" value="1"/>
</dbReference>
<keyword evidence="11" id="KW-1185">Reference proteome</keyword>
<feature type="domain" description="Peptidase M13 C-terminal" evidence="9">
    <location>
        <begin position="518"/>
        <end position="698"/>
    </location>
</feature>
<comment type="cofactor">
    <cofactor evidence="1">
        <name>Zn(2+)</name>
        <dbReference type="ChEBI" id="CHEBI:29105"/>
    </cofactor>
</comment>
<dbReference type="GO" id="GO:0016485">
    <property type="term" value="P:protein processing"/>
    <property type="evidence" value="ECO:0007669"/>
    <property type="project" value="TreeGrafter"/>
</dbReference>
<evidence type="ECO:0000256" key="1">
    <source>
        <dbReference type="ARBA" id="ARBA00001947"/>
    </source>
</evidence>
<keyword evidence="6" id="KW-0862">Zinc</keyword>
<dbReference type="PANTHER" id="PTHR11733:SF167">
    <property type="entry name" value="FI17812P1-RELATED"/>
    <property type="match status" value="1"/>
</dbReference>
<evidence type="ECO:0000256" key="8">
    <source>
        <dbReference type="SAM" id="Phobius"/>
    </source>
</evidence>
<dbReference type="GO" id="GO:0046872">
    <property type="term" value="F:metal ion binding"/>
    <property type="evidence" value="ECO:0007669"/>
    <property type="project" value="UniProtKB-KW"/>
</dbReference>
<feature type="transmembrane region" description="Helical" evidence="8">
    <location>
        <begin position="12"/>
        <end position="35"/>
    </location>
</feature>
<dbReference type="Gene3D" id="1.10.1380.10">
    <property type="entry name" value="Neutral endopeptidase , domain2"/>
    <property type="match status" value="1"/>
</dbReference>
<proteinExistence type="inferred from homology"/>
<evidence type="ECO:0000256" key="5">
    <source>
        <dbReference type="ARBA" id="ARBA00022801"/>
    </source>
</evidence>
<evidence type="ECO:0000256" key="7">
    <source>
        <dbReference type="ARBA" id="ARBA00023049"/>
    </source>
</evidence>
<organism evidence="11 12">
    <name type="scientific">Schistosoma mansoni</name>
    <name type="common">Blood fluke</name>
    <dbReference type="NCBI Taxonomy" id="6183"/>
    <lineage>
        <taxon>Eukaryota</taxon>
        <taxon>Metazoa</taxon>
        <taxon>Spiralia</taxon>
        <taxon>Lophotrochozoa</taxon>
        <taxon>Platyhelminthes</taxon>
        <taxon>Trematoda</taxon>
        <taxon>Digenea</taxon>
        <taxon>Strigeidida</taxon>
        <taxon>Schistosomatoidea</taxon>
        <taxon>Schistosomatidae</taxon>
        <taxon>Schistosoma</taxon>
    </lineage>
</organism>